<evidence type="ECO:0000259" key="1">
    <source>
        <dbReference type="Pfam" id="PF08241"/>
    </source>
</evidence>
<keyword evidence="2" id="KW-0489">Methyltransferase</keyword>
<protein>
    <submittedName>
        <fullName evidence="2">Class I SAM-dependent methyltransferase</fullName>
    </submittedName>
</protein>
<dbReference type="EMBL" id="JALIEB010000020">
    <property type="protein sequence ID" value="MCV3273792.1"/>
    <property type="molecule type" value="Genomic_DNA"/>
</dbReference>
<organism evidence="2 3">
    <name type="scientific">Roseobacter sinensis</name>
    <dbReference type="NCBI Taxonomy" id="2931391"/>
    <lineage>
        <taxon>Bacteria</taxon>
        <taxon>Pseudomonadati</taxon>
        <taxon>Pseudomonadota</taxon>
        <taxon>Alphaproteobacteria</taxon>
        <taxon>Rhodobacterales</taxon>
        <taxon>Roseobacteraceae</taxon>
        <taxon>Roseobacter</taxon>
    </lineage>
</organism>
<name>A0ABT3BJP9_9RHOB</name>
<dbReference type="CDD" id="cd02440">
    <property type="entry name" value="AdoMet_MTases"/>
    <property type="match status" value="1"/>
</dbReference>
<accession>A0ABT3BJP9</accession>
<evidence type="ECO:0000313" key="3">
    <source>
        <dbReference type="Proteomes" id="UP001208690"/>
    </source>
</evidence>
<dbReference type="Proteomes" id="UP001208690">
    <property type="component" value="Unassembled WGS sequence"/>
</dbReference>
<dbReference type="Gene3D" id="3.40.50.150">
    <property type="entry name" value="Vaccinia Virus protein VP39"/>
    <property type="match status" value="1"/>
</dbReference>
<feature type="domain" description="Methyltransferase type 11" evidence="1">
    <location>
        <begin position="23"/>
        <end position="113"/>
    </location>
</feature>
<evidence type="ECO:0000313" key="2">
    <source>
        <dbReference type="EMBL" id="MCV3273792.1"/>
    </source>
</evidence>
<comment type="caution">
    <text evidence="2">The sequence shown here is derived from an EMBL/GenBank/DDBJ whole genome shotgun (WGS) entry which is preliminary data.</text>
</comment>
<dbReference type="InterPro" id="IPR029063">
    <property type="entry name" value="SAM-dependent_MTases_sf"/>
</dbReference>
<sequence>MTPNEKRISVIKTLLPAQSATLLDVGCGRVAPDYPYLDHAEQITCVDWNPRIIAPTPDKIDVRAGDFLEMDFAPESFDTILCADVFEHVALEQEAGFVAGCIRYLKPGGTMVVSVPHAGTYAWLDPFEVKPLVNRIQHRLGMHPALHNGFCDIRKGHKHYSTADCVQAFAPLEPVEMRQWGYFYDPLYSWSDALRRKLGLSLGHARIARACAAEYDRAYGDRAFNLAIAFRKPG</sequence>
<dbReference type="InterPro" id="IPR013216">
    <property type="entry name" value="Methyltransf_11"/>
</dbReference>
<keyword evidence="3" id="KW-1185">Reference proteome</keyword>
<dbReference type="GO" id="GO:0032259">
    <property type="term" value="P:methylation"/>
    <property type="evidence" value="ECO:0007669"/>
    <property type="project" value="UniProtKB-KW"/>
</dbReference>
<keyword evidence="2" id="KW-0808">Transferase</keyword>
<dbReference type="RefSeq" id="WP_263845999.1">
    <property type="nucleotide sequence ID" value="NZ_JALIEB010000020.1"/>
</dbReference>
<dbReference type="GO" id="GO:0008168">
    <property type="term" value="F:methyltransferase activity"/>
    <property type="evidence" value="ECO:0007669"/>
    <property type="project" value="UniProtKB-KW"/>
</dbReference>
<reference evidence="2 3" key="1">
    <citation type="submission" date="2022-04" db="EMBL/GenBank/DDBJ databases">
        <title>Roseobacter sp. WL0113 is a bacterium isolated from neritic sediment.</title>
        <authorList>
            <person name="Wang L."/>
            <person name="He W."/>
            <person name="Zhang D.-F."/>
        </authorList>
    </citation>
    <scope>NUCLEOTIDE SEQUENCE [LARGE SCALE GENOMIC DNA]</scope>
    <source>
        <strain evidence="2 3">WL0113</strain>
    </source>
</reference>
<dbReference type="Pfam" id="PF08241">
    <property type="entry name" value="Methyltransf_11"/>
    <property type="match status" value="1"/>
</dbReference>
<dbReference type="SUPFAM" id="SSF53335">
    <property type="entry name" value="S-adenosyl-L-methionine-dependent methyltransferases"/>
    <property type="match status" value="1"/>
</dbReference>
<gene>
    <name evidence="2" type="ORF">MUB52_20350</name>
</gene>
<proteinExistence type="predicted"/>